<dbReference type="Gene3D" id="3.30.420.270">
    <property type="match status" value="1"/>
</dbReference>
<keyword evidence="6 8" id="KW-0472">Membrane</keyword>
<dbReference type="Pfam" id="PF02472">
    <property type="entry name" value="ExbD"/>
    <property type="match status" value="1"/>
</dbReference>
<evidence type="ECO:0000256" key="1">
    <source>
        <dbReference type="ARBA" id="ARBA00004162"/>
    </source>
</evidence>
<keyword evidence="4 7" id="KW-0812">Transmembrane</keyword>
<protein>
    <submittedName>
        <fullName evidence="9">Biopolymer transporter ExbD</fullName>
    </submittedName>
</protein>
<name>A0A848C3A6_9FIRM</name>
<evidence type="ECO:0000256" key="2">
    <source>
        <dbReference type="ARBA" id="ARBA00005811"/>
    </source>
</evidence>
<feature type="transmembrane region" description="Helical" evidence="8">
    <location>
        <begin position="12"/>
        <end position="32"/>
    </location>
</feature>
<gene>
    <name evidence="9" type="ORF">HF872_10385</name>
</gene>
<dbReference type="InterPro" id="IPR003400">
    <property type="entry name" value="ExbD"/>
</dbReference>
<dbReference type="PANTHER" id="PTHR30558">
    <property type="entry name" value="EXBD MEMBRANE COMPONENT OF PMF-DRIVEN MACROMOLECULE IMPORT SYSTEM"/>
    <property type="match status" value="1"/>
</dbReference>
<keyword evidence="7" id="KW-0813">Transport</keyword>
<comment type="subcellular location">
    <subcellularLocation>
        <location evidence="1">Cell membrane</location>
        <topology evidence="1">Single-pass membrane protein</topology>
    </subcellularLocation>
    <subcellularLocation>
        <location evidence="7">Cell membrane</location>
        <topology evidence="7">Single-pass type II membrane protein</topology>
    </subcellularLocation>
</comment>
<reference evidence="9 10" key="1">
    <citation type="submission" date="2020-04" db="EMBL/GenBank/DDBJ databases">
        <authorList>
            <person name="Hitch T.C.A."/>
            <person name="Wylensek D."/>
            <person name="Clavel T."/>
        </authorList>
    </citation>
    <scope>NUCLEOTIDE SEQUENCE [LARGE SCALE GENOMIC DNA]</scope>
    <source>
        <strain evidence="9 10">Oil-RF-744-FAT-WT-6-1</strain>
    </source>
</reference>
<comment type="caution">
    <text evidence="9">The sequence shown here is derived from an EMBL/GenBank/DDBJ whole genome shotgun (WGS) entry which is preliminary data.</text>
</comment>
<dbReference type="RefSeq" id="WP_170087920.1">
    <property type="nucleotide sequence ID" value="NZ_JABAFG010000018.1"/>
</dbReference>
<dbReference type="Proteomes" id="UP000591071">
    <property type="component" value="Unassembled WGS sequence"/>
</dbReference>
<proteinExistence type="inferred from homology"/>
<dbReference type="GO" id="GO:0015031">
    <property type="term" value="P:protein transport"/>
    <property type="evidence" value="ECO:0007669"/>
    <property type="project" value="UniProtKB-KW"/>
</dbReference>
<keyword evidence="7" id="KW-0653">Protein transport</keyword>
<evidence type="ECO:0000313" key="9">
    <source>
        <dbReference type="EMBL" id="NME29023.1"/>
    </source>
</evidence>
<dbReference type="GO" id="GO:0005886">
    <property type="term" value="C:plasma membrane"/>
    <property type="evidence" value="ECO:0007669"/>
    <property type="project" value="UniProtKB-SubCell"/>
</dbReference>
<evidence type="ECO:0000313" key="10">
    <source>
        <dbReference type="Proteomes" id="UP000591071"/>
    </source>
</evidence>
<evidence type="ECO:0000256" key="4">
    <source>
        <dbReference type="ARBA" id="ARBA00022692"/>
    </source>
</evidence>
<sequence length="137" mass="15562">MRLRDPRYFKQPSIMIIPMIDVMFFLLVFFMMTSLSMVDLRTMGVDLPFASQAEQQPAAQYVVTLRRDGSLWLDDAPVDKERLLASAWEQQQKDSRFNVVVRADKGLDYGTVMGLLDDFKRVGIVRIGLAAESGAEP</sequence>
<keyword evidence="5 8" id="KW-1133">Transmembrane helix</keyword>
<dbReference type="GO" id="GO:0022857">
    <property type="term" value="F:transmembrane transporter activity"/>
    <property type="evidence" value="ECO:0007669"/>
    <property type="project" value="InterPro"/>
</dbReference>
<keyword evidence="3" id="KW-1003">Cell membrane</keyword>
<dbReference type="PANTHER" id="PTHR30558:SF3">
    <property type="entry name" value="BIOPOLYMER TRANSPORT PROTEIN EXBD-RELATED"/>
    <property type="match status" value="1"/>
</dbReference>
<comment type="similarity">
    <text evidence="2 7">Belongs to the ExbD/TolR family.</text>
</comment>
<accession>A0A848C3A6</accession>
<dbReference type="EMBL" id="JABAFG010000018">
    <property type="protein sequence ID" value="NME29023.1"/>
    <property type="molecule type" value="Genomic_DNA"/>
</dbReference>
<organism evidence="9 10">
    <name type="scientific">Megasphaera hexanoica</name>
    <dbReference type="NCBI Taxonomy" id="1675036"/>
    <lineage>
        <taxon>Bacteria</taxon>
        <taxon>Bacillati</taxon>
        <taxon>Bacillota</taxon>
        <taxon>Negativicutes</taxon>
        <taxon>Veillonellales</taxon>
        <taxon>Veillonellaceae</taxon>
        <taxon>Megasphaera</taxon>
    </lineage>
</organism>
<evidence type="ECO:0000256" key="8">
    <source>
        <dbReference type="SAM" id="Phobius"/>
    </source>
</evidence>
<dbReference type="AlphaFoldDB" id="A0A848C3A6"/>
<evidence type="ECO:0000256" key="7">
    <source>
        <dbReference type="RuleBase" id="RU003879"/>
    </source>
</evidence>
<evidence type="ECO:0000256" key="3">
    <source>
        <dbReference type="ARBA" id="ARBA00022475"/>
    </source>
</evidence>
<evidence type="ECO:0000256" key="5">
    <source>
        <dbReference type="ARBA" id="ARBA00022989"/>
    </source>
</evidence>
<evidence type="ECO:0000256" key="6">
    <source>
        <dbReference type="ARBA" id="ARBA00023136"/>
    </source>
</evidence>